<feature type="domain" description="Pesticidal crystal protein Cry22Aa Ig-like" evidence="1">
    <location>
        <begin position="227"/>
        <end position="273"/>
    </location>
</feature>
<evidence type="ECO:0000259" key="1">
    <source>
        <dbReference type="Pfam" id="PF16403"/>
    </source>
</evidence>
<dbReference type="Pfam" id="PF16403">
    <property type="entry name" value="Bact_surface_Ig-like"/>
    <property type="match status" value="1"/>
</dbReference>
<sequence length="277" mass="29512">MRLVKIGLMVVFILSAALFGVSEILELKGRDPDAPEMFSDRDVLEIPCAYTMEQLMEGVSASDEQDGDLTDQIVAGAFSRFTEAGVSDLTYVVFDSAGQSASLTREVRFTDYHGPRFTLTEPLVFAEGEGSYTETMARLGAEDQLDGSRTEWIVQTDTDVNYSSVGNYTVSVEVTNSFGDTASADLPVHVVNAQNRNVRIALTGGIVYLTAGESIDPASYVAGVTDTAGNALDPGTVSIESGVDVNTPGCYEIHYQAADAAGNTGETWLTVIVEGGE</sequence>
<keyword evidence="3" id="KW-1185">Reference proteome</keyword>
<dbReference type="InterPro" id="IPR032179">
    <property type="entry name" value="Cry22Aa_Ig-like"/>
</dbReference>
<comment type="caution">
    <text evidence="2">The sequence shown here is derived from an EMBL/GenBank/DDBJ whole genome shotgun (WGS) entry which is preliminary data.</text>
</comment>
<accession>A0ABS2E6D0</accession>
<dbReference type="SUPFAM" id="SSF49299">
    <property type="entry name" value="PKD domain"/>
    <property type="match status" value="1"/>
</dbReference>
<dbReference type="Gene3D" id="2.60.40.10">
    <property type="entry name" value="Immunoglobulins"/>
    <property type="match status" value="3"/>
</dbReference>
<organism evidence="2 3">
    <name type="scientific">Faecalicatena fissicatena</name>
    <dbReference type="NCBI Taxonomy" id="290055"/>
    <lineage>
        <taxon>Bacteria</taxon>
        <taxon>Bacillati</taxon>
        <taxon>Bacillota</taxon>
        <taxon>Clostridia</taxon>
        <taxon>Lachnospirales</taxon>
        <taxon>Lachnospiraceae</taxon>
        <taxon>Faecalicatena</taxon>
    </lineage>
</organism>
<dbReference type="RefSeq" id="WP_205148625.1">
    <property type="nucleotide sequence ID" value="NZ_JACLYY010000002.1"/>
</dbReference>
<dbReference type="EMBL" id="JACLYY010000002">
    <property type="protein sequence ID" value="MBM6737174.1"/>
    <property type="molecule type" value="Genomic_DNA"/>
</dbReference>
<evidence type="ECO:0000313" key="2">
    <source>
        <dbReference type="EMBL" id="MBM6737174.1"/>
    </source>
</evidence>
<reference evidence="2 3" key="1">
    <citation type="journal article" date="2021" name="Sci. Rep.">
        <title>The distribution of antibiotic resistance genes in chicken gut microbiota commensals.</title>
        <authorList>
            <person name="Juricova H."/>
            <person name="Matiasovicova J."/>
            <person name="Kubasova T."/>
            <person name="Cejkova D."/>
            <person name="Rychlik I."/>
        </authorList>
    </citation>
    <scope>NUCLEOTIDE SEQUENCE [LARGE SCALE GENOMIC DNA]</scope>
    <source>
        <strain evidence="2 3">An773</strain>
    </source>
</reference>
<proteinExistence type="predicted"/>
<dbReference type="InterPro" id="IPR035986">
    <property type="entry name" value="PKD_dom_sf"/>
</dbReference>
<gene>
    <name evidence="2" type="ORF">H7U36_03505</name>
</gene>
<evidence type="ECO:0000313" key="3">
    <source>
        <dbReference type="Proteomes" id="UP000716906"/>
    </source>
</evidence>
<protein>
    <submittedName>
        <fullName evidence="2">DUF5011 domain-containing protein</fullName>
    </submittedName>
</protein>
<dbReference type="Proteomes" id="UP000716906">
    <property type="component" value="Unassembled WGS sequence"/>
</dbReference>
<dbReference type="InterPro" id="IPR013783">
    <property type="entry name" value="Ig-like_fold"/>
</dbReference>
<name>A0ABS2E6D0_9FIRM</name>